<name>A0A495EUT3_9MICC</name>
<dbReference type="SMART" id="SM00418">
    <property type="entry name" value="HTH_ARSR"/>
    <property type="match status" value="1"/>
</dbReference>
<sequence length="257" mass="26060">MTKLAWNRRLAALASLGDESRRRLFDFVASASDAVSRDDAAGALGLARSTASFHLDRLVKDGLLAVEFRKLGGREGPGSGRPAKLYRSAVDEVAASVPDRHYDLAAELLVSAIEAATRDGGSPRDALLRAARARGLAAGAAAGGELAIEAAGDEPAAAAAGTTRGAGGADPFASFLAGQGYCPSDDGSGGLLLLNCPFHRLAAGHADVVCAMNGAFLGGASAALGIDPGRVEALAIEDLREQGKARPGQCCARILPS</sequence>
<organism evidence="2 3">
    <name type="scientific">Arthrobacter oryzae</name>
    <dbReference type="NCBI Taxonomy" id="409290"/>
    <lineage>
        <taxon>Bacteria</taxon>
        <taxon>Bacillati</taxon>
        <taxon>Actinomycetota</taxon>
        <taxon>Actinomycetes</taxon>
        <taxon>Micrococcales</taxon>
        <taxon>Micrococcaceae</taxon>
        <taxon>Arthrobacter</taxon>
    </lineage>
</organism>
<dbReference type="GO" id="GO:0003700">
    <property type="term" value="F:DNA-binding transcription factor activity"/>
    <property type="evidence" value="ECO:0007669"/>
    <property type="project" value="InterPro"/>
</dbReference>
<evidence type="ECO:0000313" key="2">
    <source>
        <dbReference type="EMBL" id="RKR20373.1"/>
    </source>
</evidence>
<feature type="domain" description="HTH arsR-type" evidence="1">
    <location>
        <begin position="11"/>
        <end position="102"/>
    </location>
</feature>
<dbReference type="Proteomes" id="UP000276055">
    <property type="component" value="Unassembled WGS sequence"/>
</dbReference>
<reference evidence="2 3" key="1">
    <citation type="submission" date="2018-10" db="EMBL/GenBank/DDBJ databases">
        <title>Genomic Encyclopedia of Type Strains, Phase IV (KMG-IV): sequencing the most valuable type-strain genomes for metagenomic binning, comparative biology and taxonomic classification.</title>
        <authorList>
            <person name="Goeker M."/>
        </authorList>
    </citation>
    <scope>NUCLEOTIDE SEQUENCE [LARGE SCALE GENOMIC DNA]</scope>
    <source>
        <strain evidence="2 3">DSM 25586</strain>
    </source>
</reference>
<dbReference type="AlphaFoldDB" id="A0A495EUT3"/>
<gene>
    <name evidence="2" type="ORF">C8D78_1006</name>
</gene>
<dbReference type="OrthoDB" id="3399802at2"/>
<dbReference type="Pfam" id="PF12840">
    <property type="entry name" value="HTH_20"/>
    <property type="match status" value="1"/>
</dbReference>
<dbReference type="InterPro" id="IPR011991">
    <property type="entry name" value="ArsR-like_HTH"/>
</dbReference>
<proteinExistence type="predicted"/>
<dbReference type="CDD" id="cd00090">
    <property type="entry name" value="HTH_ARSR"/>
    <property type="match status" value="1"/>
</dbReference>
<evidence type="ECO:0000259" key="1">
    <source>
        <dbReference type="SMART" id="SM00418"/>
    </source>
</evidence>
<evidence type="ECO:0000313" key="3">
    <source>
        <dbReference type="Proteomes" id="UP000276055"/>
    </source>
</evidence>
<dbReference type="InterPro" id="IPR036388">
    <property type="entry name" value="WH-like_DNA-bd_sf"/>
</dbReference>
<dbReference type="InterPro" id="IPR036390">
    <property type="entry name" value="WH_DNA-bd_sf"/>
</dbReference>
<dbReference type="SUPFAM" id="SSF46785">
    <property type="entry name" value="Winged helix' DNA-binding domain"/>
    <property type="match status" value="1"/>
</dbReference>
<dbReference type="InterPro" id="IPR001845">
    <property type="entry name" value="HTH_ArsR_DNA-bd_dom"/>
</dbReference>
<comment type="caution">
    <text evidence="2">The sequence shown here is derived from an EMBL/GenBank/DDBJ whole genome shotgun (WGS) entry which is preliminary data.</text>
</comment>
<dbReference type="EMBL" id="RBIR01000002">
    <property type="protein sequence ID" value="RKR20373.1"/>
    <property type="molecule type" value="Genomic_DNA"/>
</dbReference>
<accession>A0A495EUT3</accession>
<dbReference type="RefSeq" id="WP_120950807.1">
    <property type="nucleotide sequence ID" value="NZ_RBIR01000002.1"/>
</dbReference>
<protein>
    <submittedName>
        <fullName evidence="2">Putative ArsR family transcriptional regulator</fullName>
    </submittedName>
</protein>
<dbReference type="Gene3D" id="1.10.10.10">
    <property type="entry name" value="Winged helix-like DNA-binding domain superfamily/Winged helix DNA-binding domain"/>
    <property type="match status" value="1"/>
</dbReference>